<dbReference type="InterPro" id="IPR008551">
    <property type="entry name" value="TANGO2"/>
</dbReference>
<dbReference type="Pfam" id="PF05742">
    <property type="entry name" value="TANGO2"/>
    <property type="match status" value="1"/>
</dbReference>
<comment type="caution">
    <text evidence="1">The sequence shown here is derived from an EMBL/GenBank/DDBJ whole genome shotgun (WGS) entry which is preliminary data.</text>
</comment>
<organism evidence="1 2">
    <name type="scientific">Geodia barretti</name>
    <name type="common">Barrett's horny sponge</name>
    <dbReference type="NCBI Taxonomy" id="519541"/>
    <lineage>
        <taxon>Eukaryota</taxon>
        <taxon>Metazoa</taxon>
        <taxon>Porifera</taxon>
        <taxon>Demospongiae</taxon>
        <taxon>Heteroscleromorpha</taxon>
        <taxon>Tetractinellida</taxon>
        <taxon>Astrophorina</taxon>
        <taxon>Geodiidae</taxon>
        <taxon>Geodia</taxon>
    </lineage>
</organism>
<dbReference type="EMBL" id="CASHTH010001348">
    <property type="protein sequence ID" value="CAI8014216.1"/>
    <property type="molecule type" value="Genomic_DNA"/>
</dbReference>
<reference evidence="1" key="1">
    <citation type="submission" date="2023-03" db="EMBL/GenBank/DDBJ databases">
        <authorList>
            <person name="Steffen K."/>
            <person name="Cardenas P."/>
        </authorList>
    </citation>
    <scope>NUCLEOTIDE SEQUENCE</scope>
</reference>
<sequence>MGLPNSPSKVEAAYCCNRPSATAYIMPPGVYGLSNQLLNSPEKKLVQGKSKFEEIVSGLQDGSVDERQCEKQLLDLLCDETCLYPDENYAALGFPDNVLKHITSVFVAPTLLYGEPFGTRTNTVCVIG</sequence>
<name>A0AA35WEE5_GEOBA</name>
<accession>A0AA35WEE5</accession>
<dbReference type="PANTHER" id="PTHR17985:SF8">
    <property type="entry name" value="TRANSPORT AND GOLGI ORGANIZATION PROTEIN 2 HOMOLOG"/>
    <property type="match status" value="1"/>
</dbReference>
<protein>
    <submittedName>
        <fullName evidence="1">Transport and Golgi organization 2 homolog</fullName>
    </submittedName>
</protein>
<dbReference type="PANTHER" id="PTHR17985">
    <property type="entry name" value="SER/THR-RICH PROTEIN T10 IN DGCR REGION"/>
    <property type="match status" value="1"/>
</dbReference>
<evidence type="ECO:0000313" key="2">
    <source>
        <dbReference type="Proteomes" id="UP001174909"/>
    </source>
</evidence>
<dbReference type="AlphaFoldDB" id="A0AA35WEE5"/>
<evidence type="ECO:0000313" key="1">
    <source>
        <dbReference type="EMBL" id="CAI8014216.1"/>
    </source>
</evidence>
<gene>
    <name evidence="1" type="ORF">GBAR_LOCUS8919</name>
</gene>
<dbReference type="Proteomes" id="UP001174909">
    <property type="component" value="Unassembled WGS sequence"/>
</dbReference>
<keyword evidence="2" id="KW-1185">Reference proteome</keyword>
<proteinExistence type="predicted"/>